<evidence type="ECO:0000259" key="5">
    <source>
        <dbReference type="Pfam" id="PF00696"/>
    </source>
</evidence>
<sequence length="239" mass="25525">MLTDKKSFRLNYRVVDRVAEEVARALDEGTRLGIVLGGGSYGHITAHNAQNLGAPAAEALSLVAMYMLELAMGVADILSSKGVNPLIYPPHSFCSPEGLVPRCNWAGIERDMAVGITPIVYGDVYACSGGWCIVSGDELAVEMACRLGSPQLIYVTDVDGILDPGGRLVEEARLEELEGLTLREPGDKVDVTGGLRRKIKAVKANRCPGLHEVLVVNGLRPGRIYSALTGRGVGTRIIL</sequence>
<evidence type="ECO:0000313" key="6">
    <source>
        <dbReference type="EMBL" id="KSW11414.1"/>
    </source>
</evidence>
<feature type="domain" description="Aspartate/glutamate/uridylate kinase" evidence="5">
    <location>
        <begin position="7"/>
        <end position="202"/>
    </location>
</feature>
<keyword evidence="7" id="KW-1185">Reference proteome</keyword>
<dbReference type="GO" id="GO:0016114">
    <property type="term" value="P:terpenoid biosynthetic process"/>
    <property type="evidence" value="ECO:0007669"/>
    <property type="project" value="TreeGrafter"/>
</dbReference>
<evidence type="ECO:0000256" key="1">
    <source>
        <dbReference type="ARBA" id="ARBA00022679"/>
    </source>
</evidence>
<keyword evidence="4" id="KW-0067">ATP-binding</keyword>
<keyword evidence="3" id="KW-0418">Kinase</keyword>
<dbReference type="PANTHER" id="PTHR43654:SF1">
    <property type="entry name" value="ISOPENTENYL PHOSPHATE KINASE"/>
    <property type="match status" value="1"/>
</dbReference>
<comment type="caution">
    <text evidence="6">The sequence shown here is derived from an EMBL/GenBank/DDBJ whole genome shotgun (WGS) entry which is preliminary data.</text>
</comment>
<evidence type="ECO:0000313" key="7">
    <source>
        <dbReference type="Proteomes" id="UP000053352"/>
    </source>
</evidence>
<proteinExistence type="predicted"/>
<dbReference type="SUPFAM" id="SSF53633">
    <property type="entry name" value="Carbamate kinase-like"/>
    <property type="match status" value="1"/>
</dbReference>
<dbReference type="STRING" id="2309.CF15_00715"/>
<accession>A0A0V8RTN0</accession>
<dbReference type="EMBL" id="LNTB01000001">
    <property type="protein sequence ID" value="KSW11414.1"/>
    <property type="molecule type" value="Genomic_DNA"/>
</dbReference>
<dbReference type="Gene3D" id="3.40.1160.10">
    <property type="entry name" value="Acetylglutamate kinase-like"/>
    <property type="match status" value="1"/>
</dbReference>
<dbReference type="GO" id="GO:0005829">
    <property type="term" value="C:cytosol"/>
    <property type="evidence" value="ECO:0007669"/>
    <property type="project" value="TreeGrafter"/>
</dbReference>
<keyword evidence="2" id="KW-0547">Nucleotide-binding</keyword>
<dbReference type="Pfam" id="PF00696">
    <property type="entry name" value="AA_kinase"/>
    <property type="match status" value="1"/>
</dbReference>
<evidence type="ECO:0000256" key="3">
    <source>
        <dbReference type="ARBA" id="ARBA00022777"/>
    </source>
</evidence>
<protein>
    <recommendedName>
        <fullName evidence="5">Aspartate/glutamate/uridylate kinase domain-containing protein</fullName>
    </recommendedName>
</protein>
<dbReference type="InterPro" id="IPR036393">
    <property type="entry name" value="AceGlu_kinase-like_sf"/>
</dbReference>
<dbReference type="GO" id="GO:0005524">
    <property type="term" value="F:ATP binding"/>
    <property type="evidence" value="ECO:0007669"/>
    <property type="project" value="UniProtKB-KW"/>
</dbReference>
<dbReference type="PANTHER" id="PTHR43654">
    <property type="entry name" value="GLUTAMATE 5-KINASE"/>
    <property type="match status" value="1"/>
</dbReference>
<name>A0A0V8RTN0_PYROC</name>
<dbReference type="Proteomes" id="UP000053352">
    <property type="component" value="Unassembled WGS sequence"/>
</dbReference>
<reference evidence="6 7" key="1">
    <citation type="submission" date="2015-11" db="EMBL/GenBank/DDBJ databases">
        <title>Genome sequence of Pyrodictium occultum PL-19, a marine hyperthermophilic archaeon isolated from Volcano, Italy.</title>
        <authorList>
            <person name="Utturkar S."/>
            <person name="Huber H."/>
            <person name="Leptihn S."/>
            <person name="Brown S."/>
            <person name="Stetter K.O."/>
            <person name="Podar M."/>
        </authorList>
    </citation>
    <scope>NUCLEOTIDE SEQUENCE [LARGE SCALE GENOMIC DNA]</scope>
    <source>
        <strain evidence="6 7">PL-19</strain>
    </source>
</reference>
<dbReference type="AlphaFoldDB" id="A0A0V8RTN0"/>
<evidence type="ECO:0000256" key="4">
    <source>
        <dbReference type="ARBA" id="ARBA00022840"/>
    </source>
</evidence>
<dbReference type="GO" id="GO:0102043">
    <property type="term" value="F:isopentenyl phosphate kinase activity"/>
    <property type="evidence" value="ECO:0007669"/>
    <property type="project" value="TreeGrafter"/>
</dbReference>
<dbReference type="GO" id="GO:0016301">
    <property type="term" value="F:kinase activity"/>
    <property type="evidence" value="ECO:0007669"/>
    <property type="project" value="UniProtKB-KW"/>
</dbReference>
<keyword evidence="1" id="KW-0808">Transferase</keyword>
<evidence type="ECO:0000256" key="2">
    <source>
        <dbReference type="ARBA" id="ARBA00022741"/>
    </source>
</evidence>
<organism evidence="6 7">
    <name type="scientific">Pyrodictium occultum</name>
    <dbReference type="NCBI Taxonomy" id="2309"/>
    <lineage>
        <taxon>Archaea</taxon>
        <taxon>Thermoproteota</taxon>
        <taxon>Thermoprotei</taxon>
        <taxon>Desulfurococcales</taxon>
        <taxon>Pyrodictiaceae</taxon>
        <taxon>Pyrodictium</taxon>
    </lineage>
</organism>
<dbReference type="InterPro" id="IPR001048">
    <property type="entry name" value="Asp/Glu/Uridylate_kinase"/>
</dbReference>
<gene>
    <name evidence="6" type="ORF">CF15_00715</name>
</gene>